<dbReference type="AlphaFoldDB" id="A0A399CWJ5"/>
<reference evidence="1 2" key="1">
    <citation type="journal article" date="2015" name="Int. J. Syst. Evol. Microbiol.">
        <title>Mariniphaga sediminis sp. nov., isolated from coastal sediment.</title>
        <authorList>
            <person name="Wang F.Q."/>
            <person name="Shen Q.Y."/>
            <person name="Chen G.J."/>
            <person name="Du Z.J."/>
        </authorList>
    </citation>
    <scope>NUCLEOTIDE SEQUENCE [LARGE SCALE GENOMIC DNA]</scope>
    <source>
        <strain evidence="1 2">SY21</strain>
    </source>
</reference>
<comment type="caution">
    <text evidence="1">The sequence shown here is derived from an EMBL/GenBank/DDBJ whole genome shotgun (WGS) entry which is preliminary data.</text>
</comment>
<evidence type="ECO:0000313" key="2">
    <source>
        <dbReference type="Proteomes" id="UP000266441"/>
    </source>
</evidence>
<sequence>METLILLGVLLGLAGGVVGTTWFFKKRSVQGTQVQSTILLDKIRHVCKLITVEGEFSEVFSHRDGKSIFFKLLQLEKKALLIVKAKVLIGFDLAKIHIEMQPGKKRVKLSHFPKPEILSMDTDLEYYDVQKGIINKFSELDLTNMNKKSKEFIRDKIERSYLFDITRNQAADTIAIIRQLIESVGWELVAEDIALPHHPEKKKNTTEK</sequence>
<proteinExistence type="predicted"/>
<name>A0A399CWJ5_9BACT</name>
<dbReference type="EMBL" id="QWET01000018">
    <property type="protein sequence ID" value="RIH63606.1"/>
    <property type="molecule type" value="Genomic_DNA"/>
</dbReference>
<dbReference type="Proteomes" id="UP000266441">
    <property type="component" value="Unassembled WGS sequence"/>
</dbReference>
<dbReference type="OrthoDB" id="669131at2"/>
<evidence type="ECO:0000313" key="1">
    <source>
        <dbReference type="EMBL" id="RIH63606.1"/>
    </source>
</evidence>
<accession>A0A399CWJ5</accession>
<organism evidence="1 2">
    <name type="scientific">Mariniphaga sediminis</name>
    <dbReference type="NCBI Taxonomy" id="1628158"/>
    <lineage>
        <taxon>Bacteria</taxon>
        <taxon>Pseudomonadati</taxon>
        <taxon>Bacteroidota</taxon>
        <taxon>Bacteroidia</taxon>
        <taxon>Marinilabiliales</taxon>
        <taxon>Prolixibacteraceae</taxon>
        <taxon>Mariniphaga</taxon>
    </lineage>
</organism>
<dbReference type="Pfam" id="PF14014">
    <property type="entry name" value="DUF4230"/>
    <property type="match status" value="1"/>
</dbReference>
<protein>
    <submittedName>
        <fullName evidence="1">DUF4230 domain-containing protein</fullName>
    </submittedName>
</protein>
<dbReference type="InterPro" id="IPR025324">
    <property type="entry name" value="DUF4230"/>
</dbReference>
<dbReference type="RefSeq" id="WP_119351416.1">
    <property type="nucleotide sequence ID" value="NZ_QWET01000018.1"/>
</dbReference>
<gene>
    <name evidence="1" type="ORF">D1164_18650</name>
</gene>
<keyword evidence="2" id="KW-1185">Reference proteome</keyword>